<evidence type="ECO:0000313" key="2">
    <source>
        <dbReference type="Proteomes" id="UP000198916"/>
    </source>
</evidence>
<accession>A0A1H7RIU5</accession>
<dbReference type="AlphaFoldDB" id="A0A1H7RIU5"/>
<dbReference type="EMBL" id="FNZR01000007">
    <property type="protein sequence ID" value="SEL60166.1"/>
    <property type="molecule type" value="Genomic_DNA"/>
</dbReference>
<keyword evidence="2" id="KW-1185">Reference proteome</keyword>
<dbReference type="Proteomes" id="UP000198916">
    <property type="component" value="Unassembled WGS sequence"/>
</dbReference>
<protein>
    <recommendedName>
        <fullName evidence="3">Fumarate hydratase</fullName>
    </recommendedName>
</protein>
<dbReference type="STRING" id="332977.SAMN05421740_107146"/>
<proteinExistence type="predicted"/>
<name>A0A1H7RIU5_9SPHI</name>
<sequence>MGTPGGHDWRVEIIYVIRHIPYRLQDTVYRLFVAGILFLCAGGCRFNPDIQSGGADYLQGTWVQDTIPMQDALLQYTLHELKFTCDSIYATLHTTSKAKNVADSCYNEGQWTEYAKGVYVVRSDSLLVDGQYTKPDWRQKISGCYRTGQYLPRFRIVHYTVDSLVLENRYDQRPILLRKTADITCIPKKRWE</sequence>
<evidence type="ECO:0008006" key="3">
    <source>
        <dbReference type="Google" id="ProtNLM"/>
    </source>
</evidence>
<reference evidence="2" key="1">
    <citation type="submission" date="2016-10" db="EMBL/GenBank/DDBJ databases">
        <authorList>
            <person name="Varghese N."/>
            <person name="Submissions S."/>
        </authorList>
    </citation>
    <scope>NUCLEOTIDE SEQUENCE [LARGE SCALE GENOMIC DNA]</scope>
    <source>
        <strain evidence="2">Jip14</strain>
    </source>
</reference>
<organism evidence="1 2">
    <name type="scientific">Parapedobacter koreensis</name>
    <dbReference type="NCBI Taxonomy" id="332977"/>
    <lineage>
        <taxon>Bacteria</taxon>
        <taxon>Pseudomonadati</taxon>
        <taxon>Bacteroidota</taxon>
        <taxon>Sphingobacteriia</taxon>
        <taxon>Sphingobacteriales</taxon>
        <taxon>Sphingobacteriaceae</taxon>
        <taxon>Parapedobacter</taxon>
    </lineage>
</organism>
<evidence type="ECO:0000313" key="1">
    <source>
        <dbReference type="EMBL" id="SEL60166.1"/>
    </source>
</evidence>
<gene>
    <name evidence="1" type="ORF">SAMN05421740_107146</name>
</gene>